<evidence type="ECO:0000313" key="3">
    <source>
        <dbReference type="EMBL" id="KAF2669158.1"/>
    </source>
</evidence>
<keyword evidence="2" id="KW-0732">Signal</keyword>
<dbReference type="InterPro" id="IPR008928">
    <property type="entry name" value="6-hairpin_glycosidase_sf"/>
</dbReference>
<dbReference type="AlphaFoldDB" id="A0A6A6UDH2"/>
<dbReference type="Proteomes" id="UP000799302">
    <property type="component" value="Unassembled WGS sequence"/>
</dbReference>
<evidence type="ECO:0000313" key="4">
    <source>
        <dbReference type="Proteomes" id="UP000799302"/>
    </source>
</evidence>
<dbReference type="SUPFAM" id="SSF48208">
    <property type="entry name" value="Six-hairpin glycosidases"/>
    <property type="match status" value="1"/>
</dbReference>
<sequence>MQTTSRRLSWGWGVSLFFLAQLCNCAHEAVELPMTDTLVVQSDQWLPFRSTLYLNSSSSINETETTPGDIPVQGLAKLTQIQVDGVTWTVHEDLSQRDGPIVFVSPDGKQEVFPKNSEASFFKENPKYPRNAGLKMSDIGMALKDLLADNLLKDGEPIEEKVAAIIPPLGSLRPGAAGAPASWTHFIGNVQANDNAPVFGYGSTKQYHPIQKFPVKSSSTRWEGYVGGWMPAVRKIHPVSNTEFTELILFGDVDAKDPFIIQSWHRTASMKNGKITQVVYAHTYPEFGPYRKGPSPEEFYTALFRFGRYWNKHVGDVSALTLPDQSWVDFTKHAFAKELMVRAGGIYPKYGAIDRDYYGSEYDGFQDIFTSSLAANLDWGRFKMAHDVIENYFEMFVSDSGDVNMRGPEVAQFGMTLSLLAKYAKYTGDIALLEKYKKKIVATAQGLVELQNEALKLPTTNPGHGLIHGWSESDACLKGDPDVYWKPYFANSAFSVRGLRDISSLSLFKSESTEWLRRADQLLNRTVASMKQSILTDRKPAYLPPLPGTKKTVRESMATDKPSSQDWPHRLYAELVHAAVLPADLANHALDTMREYGVTSLGVTANVGGPNPYTRDLLGFISYGHAYGLILQDRVDEYILFMYSHRYHVHSRGAWKAAEVSGLNGDPGTFCIPAQMTIPNVVRWALVLEHPDDDMIYLGRAVPRAWLDTGKLISIKQAPTRWGAVNYSIRLDKSTNTVKVKVQFAKGAPKDAEVKLRVPKGKKIQSITVDGQPAQLQPNESVLLGLAGGIKEINVEAKLG</sequence>
<accession>A0A6A6UDH2</accession>
<organism evidence="3 4">
    <name type="scientific">Microthyrium microscopicum</name>
    <dbReference type="NCBI Taxonomy" id="703497"/>
    <lineage>
        <taxon>Eukaryota</taxon>
        <taxon>Fungi</taxon>
        <taxon>Dikarya</taxon>
        <taxon>Ascomycota</taxon>
        <taxon>Pezizomycotina</taxon>
        <taxon>Dothideomycetes</taxon>
        <taxon>Dothideomycetes incertae sedis</taxon>
        <taxon>Microthyriales</taxon>
        <taxon>Microthyriaceae</taxon>
        <taxon>Microthyrium</taxon>
    </lineage>
</organism>
<feature type="region of interest" description="Disordered" evidence="1">
    <location>
        <begin position="545"/>
        <end position="565"/>
    </location>
</feature>
<evidence type="ECO:0000256" key="2">
    <source>
        <dbReference type="SAM" id="SignalP"/>
    </source>
</evidence>
<feature type="signal peptide" evidence="2">
    <location>
        <begin position="1"/>
        <end position="25"/>
    </location>
</feature>
<reference evidence="3" key="1">
    <citation type="journal article" date="2020" name="Stud. Mycol.">
        <title>101 Dothideomycetes genomes: a test case for predicting lifestyles and emergence of pathogens.</title>
        <authorList>
            <person name="Haridas S."/>
            <person name="Albert R."/>
            <person name="Binder M."/>
            <person name="Bloem J."/>
            <person name="Labutti K."/>
            <person name="Salamov A."/>
            <person name="Andreopoulos B."/>
            <person name="Baker S."/>
            <person name="Barry K."/>
            <person name="Bills G."/>
            <person name="Bluhm B."/>
            <person name="Cannon C."/>
            <person name="Castanera R."/>
            <person name="Culley D."/>
            <person name="Daum C."/>
            <person name="Ezra D."/>
            <person name="Gonzalez J."/>
            <person name="Henrissat B."/>
            <person name="Kuo A."/>
            <person name="Liang C."/>
            <person name="Lipzen A."/>
            <person name="Lutzoni F."/>
            <person name="Magnuson J."/>
            <person name="Mondo S."/>
            <person name="Nolan M."/>
            <person name="Ohm R."/>
            <person name="Pangilinan J."/>
            <person name="Park H.-J."/>
            <person name="Ramirez L."/>
            <person name="Alfaro M."/>
            <person name="Sun H."/>
            <person name="Tritt A."/>
            <person name="Yoshinaga Y."/>
            <person name="Zwiers L.-H."/>
            <person name="Turgeon B."/>
            <person name="Goodwin S."/>
            <person name="Spatafora J."/>
            <person name="Crous P."/>
            <person name="Grigoriev I."/>
        </authorList>
    </citation>
    <scope>NUCLEOTIDE SEQUENCE</scope>
    <source>
        <strain evidence="3">CBS 115976</strain>
    </source>
</reference>
<feature type="chain" id="PRO_5025473151" description="Six-hairpin glycosidase" evidence="2">
    <location>
        <begin position="26"/>
        <end position="800"/>
    </location>
</feature>
<gene>
    <name evidence="3" type="ORF">BT63DRAFT_455133</name>
</gene>
<evidence type="ECO:0008006" key="5">
    <source>
        <dbReference type="Google" id="ProtNLM"/>
    </source>
</evidence>
<name>A0A6A6UDH2_9PEZI</name>
<keyword evidence="4" id="KW-1185">Reference proteome</keyword>
<dbReference type="OrthoDB" id="3455587at2759"/>
<evidence type="ECO:0000256" key="1">
    <source>
        <dbReference type="SAM" id="MobiDB-lite"/>
    </source>
</evidence>
<dbReference type="EMBL" id="MU004235">
    <property type="protein sequence ID" value="KAF2669158.1"/>
    <property type="molecule type" value="Genomic_DNA"/>
</dbReference>
<proteinExistence type="predicted"/>
<dbReference type="GO" id="GO:0005975">
    <property type="term" value="P:carbohydrate metabolic process"/>
    <property type="evidence" value="ECO:0007669"/>
    <property type="project" value="InterPro"/>
</dbReference>
<protein>
    <recommendedName>
        <fullName evidence="5">Six-hairpin glycosidase</fullName>
    </recommendedName>
</protein>